<keyword evidence="2" id="KW-1185">Reference proteome</keyword>
<gene>
    <name evidence="1" type="ORF">HH215_08415</name>
</gene>
<dbReference type="RefSeq" id="WP_169279491.1">
    <property type="nucleotide sequence ID" value="NZ_CP051680.1"/>
</dbReference>
<evidence type="ECO:0000313" key="1">
    <source>
        <dbReference type="EMBL" id="QJD83194.1"/>
    </source>
</evidence>
<dbReference type="Proteomes" id="UP000502248">
    <property type="component" value="Chromosome"/>
</dbReference>
<protein>
    <recommendedName>
        <fullName evidence="3">DUF3052 domain-containing protein</fullName>
    </recommendedName>
</protein>
<reference evidence="1 2" key="1">
    <citation type="submission" date="2020-04" db="EMBL/GenBank/DDBJ databases">
        <title>Genome sequencing of novel species.</title>
        <authorList>
            <person name="Heo J."/>
            <person name="Kim S.-J."/>
            <person name="Kim J.-S."/>
            <person name="Hong S.-B."/>
            <person name="Kwon S.-W."/>
        </authorList>
    </citation>
    <scope>NUCLEOTIDE SEQUENCE [LARGE SCALE GENOMIC DNA]</scope>
    <source>
        <strain evidence="1 2">MFER-1</strain>
    </source>
</reference>
<name>A0A7Z2ZKW2_9BACL</name>
<accession>A0A7Z2ZKW2</accession>
<organism evidence="1 2">
    <name type="scientific">Cohnella herbarum</name>
    <dbReference type="NCBI Taxonomy" id="2728023"/>
    <lineage>
        <taxon>Bacteria</taxon>
        <taxon>Bacillati</taxon>
        <taxon>Bacillota</taxon>
        <taxon>Bacilli</taxon>
        <taxon>Bacillales</taxon>
        <taxon>Paenibacillaceae</taxon>
        <taxon>Cohnella</taxon>
    </lineage>
</organism>
<dbReference type="AlphaFoldDB" id="A0A7Z2ZKW2"/>
<evidence type="ECO:0000313" key="2">
    <source>
        <dbReference type="Proteomes" id="UP000502248"/>
    </source>
</evidence>
<dbReference type="KEGG" id="cheb:HH215_08415"/>
<sequence length="126" mass="14734">MLEDVVKKLKYKSGRAIVLFPPEGFRLGIETDERLEGKFEFVLLFVNDAKETIERLKQVIPHLADDAVFWITYPKQSSKVKTDINRDILWKLIQEHSEYTLVSNVSIDEKWSTVRARHISKTSRKS</sequence>
<proteinExistence type="predicted"/>
<dbReference type="EMBL" id="CP051680">
    <property type="protein sequence ID" value="QJD83194.1"/>
    <property type="molecule type" value="Genomic_DNA"/>
</dbReference>
<evidence type="ECO:0008006" key="3">
    <source>
        <dbReference type="Google" id="ProtNLM"/>
    </source>
</evidence>